<dbReference type="PANTHER" id="PTHR33165">
    <property type="entry name" value="F-BOX DOMAIN CONTAINING PROTEIN-LIKE-RELATED"/>
    <property type="match status" value="1"/>
</dbReference>
<dbReference type="OrthoDB" id="600273at2759"/>
<evidence type="ECO:0000313" key="3">
    <source>
        <dbReference type="Proteomes" id="UP000823388"/>
    </source>
</evidence>
<name>A0A8T0VRB7_PANVG</name>
<reference evidence="2 3" key="1">
    <citation type="submission" date="2020-05" db="EMBL/GenBank/DDBJ databases">
        <title>WGS assembly of Panicum virgatum.</title>
        <authorList>
            <person name="Lovell J.T."/>
            <person name="Jenkins J."/>
            <person name="Shu S."/>
            <person name="Juenger T.E."/>
            <person name="Schmutz J."/>
        </authorList>
    </citation>
    <scope>NUCLEOTIDE SEQUENCE [LARGE SCALE GENOMIC DNA]</scope>
    <source>
        <strain evidence="3">cv. AP13</strain>
    </source>
</reference>
<protein>
    <recommendedName>
        <fullName evidence="1">KIB1-4 beta-propeller domain-containing protein</fullName>
    </recommendedName>
</protein>
<dbReference type="AlphaFoldDB" id="A0A8T0VRB7"/>
<dbReference type="InterPro" id="IPR005174">
    <property type="entry name" value="KIB1-4_b-propeller"/>
</dbReference>
<keyword evidence="3" id="KW-1185">Reference proteome</keyword>
<sequence>MAPDWSSLPGDLINRVAERLLATDDLDYYMDFRAVCRSWRSSTTDPRSNPRDPRFLPRQWVMLDDDEVHQETDARLFVNVATGRFVRRDLPLLRRYFVISGAAGGSIVLAKIAFPHAARVLNPFTGSLLRFEAPMPYQMMAAAPVIIGSSPPTLVLISEYAESGSITCADPDSERFIEFKEERYIYPPIKLAVRGAIYVAAHEGGSLPSLLVPTVNKILDVASKPIRDYFPGPEATENRCFFVESAGEMLMVFKMPHRIEVFKFDARIDKLEPLKDLGCRALFVGDRRCLAVDAEKLPSVEANCIYYVFVDDEEPWYEYPTALYKIYSLKDEIEVWSSEVMDSPKGSPPFTVVQLLCSYTLDARGSELMNSPKTRLARLEEFLAYDSKSEYN</sequence>
<proteinExistence type="predicted"/>
<dbReference type="Gene3D" id="1.20.1280.50">
    <property type="match status" value="1"/>
</dbReference>
<accession>A0A8T0VRB7</accession>
<feature type="domain" description="KIB1-4 beta-propeller" evidence="1">
    <location>
        <begin position="85"/>
        <end position="317"/>
    </location>
</feature>
<dbReference type="PANTHER" id="PTHR33165:SF86">
    <property type="entry name" value="EXPRESSED PROTEIN"/>
    <property type="match status" value="1"/>
</dbReference>
<evidence type="ECO:0000259" key="1">
    <source>
        <dbReference type="Pfam" id="PF03478"/>
    </source>
</evidence>
<dbReference type="EMBL" id="CM029040">
    <property type="protein sequence ID" value="KAG2636136.1"/>
    <property type="molecule type" value="Genomic_DNA"/>
</dbReference>
<gene>
    <name evidence="2" type="ORF">PVAP13_2NG426800</name>
</gene>
<evidence type="ECO:0000313" key="2">
    <source>
        <dbReference type="EMBL" id="KAG2636136.1"/>
    </source>
</evidence>
<dbReference type="Pfam" id="PF03478">
    <property type="entry name" value="Beta-prop_KIB1-4"/>
    <property type="match status" value="1"/>
</dbReference>
<comment type="caution">
    <text evidence="2">The sequence shown here is derived from an EMBL/GenBank/DDBJ whole genome shotgun (WGS) entry which is preliminary data.</text>
</comment>
<organism evidence="2 3">
    <name type="scientific">Panicum virgatum</name>
    <name type="common">Blackwell switchgrass</name>
    <dbReference type="NCBI Taxonomy" id="38727"/>
    <lineage>
        <taxon>Eukaryota</taxon>
        <taxon>Viridiplantae</taxon>
        <taxon>Streptophyta</taxon>
        <taxon>Embryophyta</taxon>
        <taxon>Tracheophyta</taxon>
        <taxon>Spermatophyta</taxon>
        <taxon>Magnoliopsida</taxon>
        <taxon>Liliopsida</taxon>
        <taxon>Poales</taxon>
        <taxon>Poaceae</taxon>
        <taxon>PACMAD clade</taxon>
        <taxon>Panicoideae</taxon>
        <taxon>Panicodae</taxon>
        <taxon>Paniceae</taxon>
        <taxon>Panicinae</taxon>
        <taxon>Panicum</taxon>
        <taxon>Panicum sect. Hiantes</taxon>
    </lineage>
</organism>
<dbReference type="Proteomes" id="UP000823388">
    <property type="component" value="Chromosome 2N"/>
</dbReference>